<protein>
    <submittedName>
        <fullName evidence="8">DUF202 domain-containing protein</fullName>
    </submittedName>
</protein>
<evidence type="ECO:0000313" key="9">
    <source>
        <dbReference type="Proteomes" id="UP001154265"/>
    </source>
</evidence>
<dbReference type="InterPro" id="IPR003807">
    <property type="entry name" value="DUF202"/>
</dbReference>
<proteinExistence type="predicted"/>
<evidence type="ECO:0000256" key="2">
    <source>
        <dbReference type="ARBA" id="ARBA00022475"/>
    </source>
</evidence>
<dbReference type="InterPro" id="IPR052053">
    <property type="entry name" value="IM_YidH-like"/>
</dbReference>
<evidence type="ECO:0000313" key="8">
    <source>
        <dbReference type="EMBL" id="MDG2989709.1"/>
    </source>
</evidence>
<evidence type="ECO:0000259" key="7">
    <source>
        <dbReference type="Pfam" id="PF02656"/>
    </source>
</evidence>
<comment type="subcellular location">
    <subcellularLocation>
        <location evidence="1">Cell membrane</location>
        <topology evidence="1">Multi-pass membrane protein</topology>
    </subcellularLocation>
</comment>
<keyword evidence="3 6" id="KW-0812">Transmembrane</keyword>
<feature type="transmembrane region" description="Helical" evidence="6">
    <location>
        <begin position="26"/>
        <end position="48"/>
    </location>
</feature>
<accession>A0ABT6EV65</accession>
<dbReference type="Proteomes" id="UP001154265">
    <property type="component" value="Unassembled WGS sequence"/>
</dbReference>
<evidence type="ECO:0000256" key="4">
    <source>
        <dbReference type="ARBA" id="ARBA00022989"/>
    </source>
</evidence>
<evidence type="ECO:0000256" key="5">
    <source>
        <dbReference type="ARBA" id="ARBA00023136"/>
    </source>
</evidence>
<evidence type="ECO:0000256" key="3">
    <source>
        <dbReference type="ARBA" id="ARBA00022692"/>
    </source>
</evidence>
<evidence type="ECO:0000256" key="1">
    <source>
        <dbReference type="ARBA" id="ARBA00004651"/>
    </source>
</evidence>
<dbReference type="Pfam" id="PF02656">
    <property type="entry name" value="DUF202"/>
    <property type="match status" value="1"/>
</dbReference>
<keyword evidence="9" id="KW-1185">Reference proteome</keyword>
<reference evidence="8" key="2">
    <citation type="submission" date="2022-01" db="EMBL/GenBank/DDBJ databases">
        <authorList>
            <person name="Zivanovic Y."/>
            <person name="Moreira D."/>
            <person name="Lopez-Garcia P."/>
        </authorList>
    </citation>
    <scope>NUCLEOTIDE SEQUENCE</scope>
    <source>
        <strain evidence="8">G9</strain>
    </source>
</reference>
<dbReference type="RefSeq" id="WP_277865624.1">
    <property type="nucleotide sequence ID" value="NZ_JAKKUT010000001.1"/>
</dbReference>
<dbReference type="EMBL" id="JAKKUT010000001">
    <property type="protein sequence ID" value="MDG2989709.1"/>
    <property type="molecule type" value="Genomic_DNA"/>
</dbReference>
<keyword evidence="4 6" id="KW-1133">Transmembrane helix</keyword>
<evidence type="ECO:0000256" key="6">
    <source>
        <dbReference type="SAM" id="Phobius"/>
    </source>
</evidence>
<keyword evidence="5 6" id="KW-0472">Membrane</keyword>
<comment type="caution">
    <text evidence="8">The sequence shown here is derived from an EMBL/GenBank/DDBJ whole genome shotgun (WGS) entry which is preliminary data.</text>
</comment>
<feature type="transmembrane region" description="Helical" evidence="6">
    <location>
        <begin position="69"/>
        <end position="88"/>
    </location>
</feature>
<dbReference type="PANTHER" id="PTHR34187">
    <property type="entry name" value="FGR18P"/>
    <property type="match status" value="1"/>
</dbReference>
<dbReference type="PANTHER" id="PTHR34187:SF2">
    <property type="entry name" value="DUF202 DOMAIN-CONTAINING PROTEIN"/>
    <property type="match status" value="1"/>
</dbReference>
<keyword evidence="2" id="KW-1003">Cell membrane</keyword>
<feature type="domain" description="DUF202" evidence="7">
    <location>
        <begin position="15"/>
        <end position="95"/>
    </location>
</feature>
<name>A0ABT6EV65_9SYNE</name>
<sequence>MTQPPKNPPKIDRQREHQANERTYLAWLRTSIALISFGFAIARFGIFVKQLQLSLAPQEPRIYTLATSENLGMALVVFGIFMIVAALWSYNQSFRQIEQGNYQPNRLMILITTIIVIILGSLSLTFMVRREPQPKGPPLLQQRASHFRNR</sequence>
<reference evidence="8" key="1">
    <citation type="journal article" date="2022" name="Genome Biol. Evol.">
        <title>A New Gene Family Diagnostic for Intracellular Biomineralization of Amorphous Ca Carbonates by Cyanobacteria.</title>
        <authorList>
            <person name="Benzerara K."/>
            <person name="Duprat E."/>
            <person name="Bitard-Feildel T."/>
            <person name="Caumes G."/>
            <person name="Cassier-Chauvat C."/>
            <person name="Chauvat F."/>
            <person name="Dezi M."/>
            <person name="Diop S.I."/>
            <person name="Gaschignard G."/>
            <person name="Gorgen S."/>
            <person name="Gugger M."/>
            <person name="Lopez-Garcia P."/>
            <person name="Millet M."/>
            <person name="Skouri-Panet F."/>
            <person name="Moreira D."/>
            <person name="Callebaut I."/>
        </authorList>
    </citation>
    <scope>NUCLEOTIDE SEQUENCE</scope>
    <source>
        <strain evidence="8">G9</strain>
    </source>
</reference>
<feature type="transmembrane region" description="Helical" evidence="6">
    <location>
        <begin position="108"/>
        <end position="128"/>
    </location>
</feature>
<gene>
    <name evidence="8" type="ORF">L3556_01985</name>
</gene>
<organism evidence="8 9">
    <name type="scientific">Candidatus Synechococcus calcipolaris G9</name>
    <dbReference type="NCBI Taxonomy" id="1497997"/>
    <lineage>
        <taxon>Bacteria</taxon>
        <taxon>Bacillati</taxon>
        <taxon>Cyanobacteriota</taxon>
        <taxon>Cyanophyceae</taxon>
        <taxon>Synechococcales</taxon>
        <taxon>Synechococcaceae</taxon>
        <taxon>Synechococcus</taxon>
    </lineage>
</organism>